<dbReference type="InterPro" id="IPR014710">
    <property type="entry name" value="RmlC-like_jellyroll"/>
</dbReference>
<dbReference type="Gene3D" id="2.60.120.10">
    <property type="entry name" value="Jelly Rolls"/>
    <property type="match status" value="2"/>
</dbReference>
<dbReference type="SUPFAM" id="SSF51182">
    <property type="entry name" value="RmlC-like cupins"/>
    <property type="match status" value="1"/>
</dbReference>
<evidence type="ECO:0000313" key="3">
    <source>
        <dbReference type="Proteomes" id="UP000198841"/>
    </source>
</evidence>
<reference evidence="2 3" key="1">
    <citation type="submission" date="2016-10" db="EMBL/GenBank/DDBJ databases">
        <authorList>
            <person name="Varghese N."/>
            <person name="Submissions S."/>
        </authorList>
    </citation>
    <scope>NUCLEOTIDE SEQUENCE [LARGE SCALE GENOMIC DNA]</scope>
    <source>
        <strain evidence="2 3">YR512</strain>
    </source>
</reference>
<protein>
    <submittedName>
        <fullName evidence="2">Uncharacterized protein</fullName>
    </submittedName>
</protein>
<proteinExistence type="predicted"/>
<evidence type="ECO:0000256" key="1">
    <source>
        <dbReference type="SAM" id="SignalP"/>
    </source>
</evidence>
<comment type="caution">
    <text evidence="2">The sequence shown here is derived from an EMBL/GenBank/DDBJ whole genome shotgun (WGS) entry which is preliminary data.</text>
</comment>
<gene>
    <name evidence="2" type="ORF">SAMN05518863_107285</name>
</gene>
<sequence length="235" mass="25913">MSTIRKTLFSTLLCSTLLSAGLPTQAAEKGVATDLEPLHHVILENKYVTVMRVLIQPGQSTLFHEQHLDYVNTHIEGSPVKIEYPDKPVNMTEMKSGNVKFGEHQGKSDTDKVTNTGNNVNHQVAFEINIPGPQHFGNASRPNNAAFSQVLDKKTVRGWKVTLKPGASTGEYTQHGPGVRVFFTEGRVLIADQTHTNRVKEVWVHPGDAFLTEPGKVDITAASGENIIFNDYELL</sequence>
<dbReference type="EMBL" id="FOSD01000007">
    <property type="protein sequence ID" value="SFK50310.1"/>
    <property type="molecule type" value="Genomic_DNA"/>
</dbReference>
<dbReference type="InterPro" id="IPR011051">
    <property type="entry name" value="RmlC_Cupin_sf"/>
</dbReference>
<dbReference type="RefSeq" id="WP_008106259.1">
    <property type="nucleotide sequence ID" value="NZ_FOSD01000007.1"/>
</dbReference>
<keyword evidence="1" id="KW-0732">Signal</keyword>
<feature type="signal peptide" evidence="1">
    <location>
        <begin position="1"/>
        <end position="26"/>
    </location>
</feature>
<name>A0A1I4A250_9GAMM</name>
<accession>A0A1I4A250</accession>
<organism evidence="2 3">
    <name type="scientific">Candidatus Pantoea symbiotica</name>
    <dbReference type="NCBI Taxonomy" id="1884370"/>
    <lineage>
        <taxon>Bacteria</taxon>
        <taxon>Pseudomonadati</taxon>
        <taxon>Pseudomonadota</taxon>
        <taxon>Gammaproteobacteria</taxon>
        <taxon>Enterobacterales</taxon>
        <taxon>Erwiniaceae</taxon>
        <taxon>Pantoea</taxon>
    </lineage>
</organism>
<dbReference type="Proteomes" id="UP000198841">
    <property type="component" value="Unassembled WGS sequence"/>
</dbReference>
<feature type="chain" id="PRO_5046685649" evidence="1">
    <location>
        <begin position="27"/>
        <end position="235"/>
    </location>
</feature>
<evidence type="ECO:0000313" key="2">
    <source>
        <dbReference type="EMBL" id="SFK50310.1"/>
    </source>
</evidence>
<keyword evidence="3" id="KW-1185">Reference proteome</keyword>